<keyword evidence="3" id="KW-1185">Reference proteome</keyword>
<dbReference type="Proteomes" id="UP000443090">
    <property type="component" value="Unassembled WGS sequence"/>
</dbReference>
<evidence type="ECO:0000256" key="1">
    <source>
        <dbReference type="SAM" id="MobiDB-lite"/>
    </source>
</evidence>
<gene>
    <name evidence="2" type="ORF">LOCC1_G002940</name>
</gene>
<sequence>MADLHAFVIPPLQHVHKSLKFSCSGEGLLKDDIAYDPHLERFLPPKATKSNPHPKEVERKSLAYWKAQCAFRGLNQSGAIGDLQLRLREAKKKILPELKTAETELNKEFKKRLKAANDGKWNSLKKAEQKAKANPSKYLAEAFPKGATGRPANMDIVVLKSPQDVRLALATAAGDSNLETVSVDAPWTGGKKPSPDRWIIIGRTRDAVWNQMREIEKEAAGSNTGGGEPKAKKAKVSNDIEISAARSKTLKAASSSTSKAPVTQKPKRNEPHVAEAPQKKQTAKKTAFPESSLGESEHQSAATKPRAKQTARKSVFQSPPPATESMQAEASSSKVAKGKHAWDVRGSWLISCPEIEDGWGYEGGDPSLTLDIYFEKKNGHHQMYAIFHFRIITGVMRFEKPIPNPKSEKSGTSNKRKREVDGDGDIYMADLPSYSGGTETSKRYTVSDFYLAPNDNPTARRPTWRYRWRGEETGEGEIQLESDETTRQITFSNKGNELSGTFKCDFIGECHFTGVKTSEQAWGSRVDPEEQWTNRSQDAYNYANISGKQVGYDESMLS</sequence>
<feature type="compositionally biased region" description="Low complexity" evidence="1">
    <location>
        <begin position="243"/>
        <end position="260"/>
    </location>
</feature>
<dbReference type="OrthoDB" id="4630416at2759"/>
<name>A0A8H8UJY8_9HELO</name>
<organism evidence="2 3">
    <name type="scientific">Lachnellula occidentalis</name>
    <dbReference type="NCBI Taxonomy" id="215460"/>
    <lineage>
        <taxon>Eukaryota</taxon>
        <taxon>Fungi</taxon>
        <taxon>Dikarya</taxon>
        <taxon>Ascomycota</taxon>
        <taxon>Pezizomycotina</taxon>
        <taxon>Leotiomycetes</taxon>
        <taxon>Helotiales</taxon>
        <taxon>Lachnaceae</taxon>
        <taxon>Lachnellula</taxon>
    </lineage>
</organism>
<dbReference type="EMBL" id="QGMI01000070">
    <property type="protein sequence ID" value="TVY47854.1"/>
    <property type="molecule type" value="Genomic_DNA"/>
</dbReference>
<proteinExistence type="predicted"/>
<evidence type="ECO:0000313" key="3">
    <source>
        <dbReference type="Proteomes" id="UP000443090"/>
    </source>
</evidence>
<feature type="region of interest" description="Disordered" evidence="1">
    <location>
        <begin position="218"/>
        <end position="337"/>
    </location>
</feature>
<dbReference type="AlphaFoldDB" id="A0A8H8UJY8"/>
<reference evidence="2 3" key="1">
    <citation type="submission" date="2018-05" db="EMBL/GenBank/DDBJ databases">
        <title>Genome sequencing and assembly of the regulated plant pathogen Lachnellula willkommii and related sister species for the development of diagnostic species identification markers.</title>
        <authorList>
            <person name="Giroux E."/>
            <person name="Bilodeau G."/>
        </authorList>
    </citation>
    <scope>NUCLEOTIDE SEQUENCE [LARGE SCALE GENOMIC DNA]</scope>
    <source>
        <strain evidence="2 3">CBS 160.35</strain>
    </source>
</reference>
<comment type="caution">
    <text evidence="2">The sequence shown here is derived from an EMBL/GenBank/DDBJ whole genome shotgun (WGS) entry which is preliminary data.</text>
</comment>
<evidence type="ECO:0000313" key="2">
    <source>
        <dbReference type="EMBL" id="TVY47854.1"/>
    </source>
</evidence>
<accession>A0A8H8UJY8</accession>
<feature type="region of interest" description="Disordered" evidence="1">
    <location>
        <begin position="400"/>
        <end position="424"/>
    </location>
</feature>
<protein>
    <submittedName>
        <fullName evidence="2">Uncharacterized protein</fullName>
    </submittedName>
</protein>
<feature type="compositionally biased region" description="Polar residues" evidence="1">
    <location>
        <begin position="324"/>
        <end position="334"/>
    </location>
</feature>